<dbReference type="InterPro" id="IPR040521">
    <property type="entry name" value="KDZ"/>
</dbReference>
<dbReference type="PANTHER" id="PTHR33096:SF1">
    <property type="entry name" value="CXC1-LIKE CYSTEINE CLUSTER ASSOCIATED WITH KDZ TRANSPOSASES DOMAIN-CONTAINING PROTEIN"/>
    <property type="match status" value="1"/>
</dbReference>
<dbReference type="EMBL" id="ML179627">
    <property type="protein sequence ID" value="THU84032.1"/>
    <property type="molecule type" value="Genomic_DNA"/>
</dbReference>
<dbReference type="Pfam" id="PF18758">
    <property type="entry name" value="KDZ"/>
    <property type="match status" value="1"/>
</dbReference>
<evidence type="ECO:0008006" key="4">
    <source>
        <dbReference type="Google" id="ProtNLM"/>
    </source>
</evidence>
<name>A0A4S8L5Y3_DENBC</name>
<dbReference type="AlphaFoldDB" id="A0A4S8L5Y3"/>
<proteinExistence type="predicted"/>
<dbReference type="OrthoDB" id="2505969at2759"/>
<keyword evidence="3" id="KW-1185">Reference proteome</keyword>
<evidence type="ECO:0000313" key="3">
    <source>
        <dbReference type="Proteomes" id="UP000297245"/>
    </source>
</evidence>
<evidence type="ECO:0000313" key="2">
    <source>
        <dbReference type="EMBL" id="THU84032.1"/>
    </source>
</evidence>
<accession>A0A4S8L5Y3</accession>
<dbReference type="PANTHER" id="PTHR33096">
    <property type="entry name" value="CXC2 DOMAIN-CONTAINING PROTEIN"/>
    <property type="match status" value="1"/>
</dbReference>
<organism evidence="2 3">
    <name type="scientific">Dendrothele bispora (strain CBS 962.96)</name>
    <dbReference type="NCBI Taxonomy" id="1314807"/>
    <lineage>
        <taxon>Eukaryota</taxon>
        <taxon>Fungi</taxon>
        <taxon>Dikarya</taxon>
        <taxon>Basidiomycota</taxon>
        <taxon>Agaricomycotina</taxon>
        <taxon>Agaricomycetes</taxon>
        <taxon>Agaricomycetidae</taxon>
        <taxon>Agaricales</taxon>
        <taxon>Agaricales incertae sedis</taxon>
        <taxon>Dendrothele</taxon>
    </lineage>
</organism>
<reference evidence="2 3" key="1">
    <citation type="journal article" date="2019" name="Nat. Ecol. Evol.">
        <title>Megaphylogeny resolves global patterns of mushroom evolution.</title>
        <authorList>
            <person name="Varga T."/>
            <person name="Krizsan K."/>
            <person name="Foldi C."/>
            <person name="Dima B."/>
            <person name="Sanchez-Garcia M."/>
            <person name="Sanchez-Ramirez S."/>
            <person name="Szollosi G.J."/>
            <person name="Szarkandi J.G."/>
            <person name="Papp V."/>
            <person name="Albert L."/>
            <person name="Andreopoulos W."/>
            <person name="Angelini C."/>
            <person name="Antonin V."/>
            <person name="Barry K.W."/>
            <person name="Bougher N.L."/>
            <person name="Buchanan P."/>
            <person name="Buyck B."/>
            <person name="Bense V."/>
            <person name="Catcheside P."/>
            <person name="Chovatia M."/>
            <person name="Cooper J."/>
            <person name="Damon W."/>
            <person name="Desjardin D."/>
            <person name="Finy P."/>
            <person name="Geml J."/>
            <person name="Haridas S."/>
            <person name="Hughes K."/>
            <person name="Justo A."/>
            <person name="Karasinski D."/>
            <person name="Kautmanova I."/>
            <person name="Kiss B."/>
            <person name="Kocsube S."/>
            <person name="Kotiranta H."/>
            <person name="LaButti K.M."/>
            <person name="Lechner B.E."/>
            <person name="Liimatainen K."/>
            <person name="Lipzen A."/>
            <person name="Lukacs Z."/>
            <person name="Mihaltcheva S."/>
            <person name="Morgado L.N."/>
            <person name="Niskanen T."/>
            <person name="Noordeloos M.E."/>
            <person name="Ohm R.A."/>
            <person name="Ortiz-Santana B."/>
            <person name="Ovrebo C."/>
            <person name="Racz N."/>
            <person name="Riley R."/>
            <person name="Savchenko A."/>
            <person name="Shiryaev A."/>
            <person name="Soop K."/>
            <person name="Spirin V."/>
            <person name="Szebenyi C."/>
            <person name="Tomsovsky M."/>
            <person name="Tulloss R.E."/>
            <person name="Uehling J."/>
            <person name="Grigoriev I.V."/>
            <person name="Vagvolgyi C."/>
            <person name="Papp T."/>
            <person name="Martin F.M."/>
            <person name="Miettinen O."/>
            <person name="Hibbett D.S."/>
            <person name="Nagy L.G."/>
        </authorList>
    </citation>
    <scope>NUCLEOTIDE SEQUENCE [LARGE SCALE GENOMIC DNA]</scope>
    <source>
        <strain evidence="2 3">CBS 962.96</strain>
    </source>
</reference>
<feature type="region of interest" description="Disordered" evidence="1">
    <location>
        <begin position="813"/>
        <end position="861"/>
    </location>
</feature>
<sequence>MSRLRPAFRKQRCIVPSASDPFFFNTTPKTVKPNELRKLSANAAAEKRLQQETSSTNSTASFISDHAFDGDFGDGWVDVYNGDDTESQAAAEKILTGEVQPDLSHAGGYLLCSPGNPSVVITIRAVEYYRVLFLRCPCLSVQPFVKALCDIHGVPFKPYLREQFSICFDVYLSILAETKTRVNRVLGRDGADWRVANTCAACQYHLVGEEKLKFSMMGCMDGNDSLKCVQRKSSGVDDLGNVLVGAGPSRERIDSRTGGGTYFLSREEVDRFARPSLQNDAAMLSAEDSPCAPRWKNMSDKLTASMWAIFEETGLFLSLCRHGFVLLAADMVRSGEQSKYALAIVDRLIDVLGEDLALGYDIGCGFAVTVGKSSLGPKAKDKRYVSLVGTFHGHAHARLCQTEHLGTYVEGNGLEDSEGCERFFSKSNALASSVRYSSSFHRRQAISAYFEHNDDFETWPNLVKFLENNYKQALEILRDVPVLQVEMYELGITSETTFCQWLEEEKEYLKSLKKEPLEETLQMEYYRKLEALFTAEKDLTTANRAWIMYTPASLPSKGPDPTRRLETDRRHTLEARDDLKTHVRMLEQRLGITERWTPGTEQWEKTKKMVSSATYQRAVDKLEGLVVARLFELTRMNMSGTGYKLRKHMGQALKTRSQAIRTALDQYNAAATSLKPPRPALTWEQIVECTFLSDFDLLRDTREDVRERPWSRPRERKAMDRYFKILRAREEIKRLNIEIRRVATFLHDEDVFLRRCEAEVAADNPALSHQIELYRRRRGHYNANMWSRLLKVTKLPGFTGTLLRGVGPLSVQVEKSPGVPSLGNPTAEADEDDDEDDEGNDNEDFPDGAGGGTYGADNMTS</sequence>
<protein>
    <recommendedName>
        <fullName evidence="4">CxC1-like cysteine cluster associated with KDZ transposases domain-containing protein</fullName>
    </recommendedName>
</protein>
<dbReference type="Proteomes" id="UP000297245">
    <property type="component" value="Unassembled WGS sequence"/>
</dbReference>
<feature type="compositionally biased region" description="Acidic residues" evidence="1">
    <location>
        <begin position="828"/>
        <end position="846"/>
    </location>
</feature>
<gene>
    <name evidence="2" type="ORF">K435DRAFT_822830</name>
</gene>
<evidence type="ECO:0000256" key="1">
    <source>
        <dbReference type="SAM" id="MobiDB-lite"/>
    </source>
</evidence>